<gene>
    <name evidence="1" type="ORF">FRZ06_13450</name>
</gene>
<proteinExistence type="predicted"/>
<sequence>MGQSIGIIANPASGKDIRRLVSYATVIDNQEKVNMLKRIVLAAQSFGIDQIYFMPDSFQMGVRVIQDLNADHSLKARCEILELPCKDCTGDTTMAAKKMEELDVGCIIVLGGDGTSRAAAKGVKNTPILPISTGTNNVYPVMAEGTVVGMAAAFAAKGFAEGSALEEICIRDKRLELYLNGDFVDIALVDAVIVEGQWIGARAIWETERIRDILVTRCHPASIGFSAIAGSLTVVTPEEDFGYTVKADFSKERKTGGSRNGTTSAEVLAPVAAGLLQPFQIGNHGKLQINRDYQYKMKENCMVALDGERELRLREGDLLTFRITREGPLRVDIKKTLEKACYAGGFRLSQERQQGWNKEES</sequence>
<keyword evidence="2" id="KW-1185">Reference proteome</keyword>
<protein>
    <submittedName>
        <fullName evidence="1">ATP-NAD kinase</fullName>
    </submittedName>
</protein>
<evidence type="ECO:0000313" key="1">
    <source>
        <dbReference type="EMBL" id="QOX64275.1"/>
    </source>
</evidence>
<dbReference type="Proteomes" id="UP000594014">
    <property type="component" value="Chromosome"/>
</dbReference>
<organism evidence="1 2">
    <name type="scientific">Anoxybacterium hadale</name>
    <dbReference type="NCBI Taxonomy" id="3408580"/>
    <lineage>
        <taxon>Bacteria</taxon>
        <taxon>Bacillati</taxon>
        <taxon>Bacillota</taxon>
        <taxon>Clostridia</taxon>
        <taxon>Peptostreptococcales</taxon>
        <taxon>Anaerovoracaceae</taxon>
        <taxon>Anoxybacterium</taxon>
    </lineage>
</organism>
<accession>A0ACD1ADQ6</accession>
<keyword evidence="1" id="KW-0808">Transferase</keyword>
<dbReference type="EMBL" id="CP042469">
    <property type="protein sequence ID" value="QOX64275.1"/>
    <property type="molecule type" value="Genomic_DNA"/>
</dbReference>
<evidence type="ECO:0000313" key="2">
    <source>
        <dbReference type="Proteomes" id="UP000594014"/>
    </source>
</evidence>
<keyword evidence="1" id="KW-0418">Kinase</keyword>
<name>A0ACD1ADQ6_9FIRM</name>
<reference evidence="1" key="1">
    <citation type="submission" date="2019-08" db="EMBL/GenBank/DDBJ databases">
        <title>Genome sequence of Clostridiales bacterium MT110.</title>
        <authorList>
            <person name="Cao J."/>
        </authorList>
    </citation>
    <scope>NUCLEOTIDE SEQUENCE</scope>
    <source>
        <strain evidence="1">MT110</strain>
    </source>
</reference>